<dbReference type="InParanoid" id="A0A066VZH4"/>
<dbReference type="NCBIfam" id="TIGR00756">
    <property type="entry name" value="PPR"/>
    <property type="match status" value="1"/>
</dbReference>
<dbReference type="PROSITE" id="PS51375">
    <property type="entry name" value="PPR"/>
    <property type="match status" value="1"/>
</dbReference>
<dbReference type="EMBL" id="JMSN01000057">
    <property type="protein sequence ID" value="KDN43920.1"/>
    <property type="molecule type" value="Genomic_DNA"/>
</dbReference>
<dbReference type="GeneID" id="25261575"/>
<protein>
    <recommendedName>
        <fullName evidence="5">Pentacotripeptide-repeat region of PRORP domain-containing protein</fullName>
    </recommendedName>
</protein>
<comment type="caution">
    <text evidence="3">The sequence shown here is derived from an EMBL/GenBank/DDBJ whole genome shotgun (WGS) entry which is preliminary data.</text>
</comment>
<accession>A0A066VZH4</accession>
<feature type="compositionally biased region" description="Basic and acidic residues" evidence="2">
    <location>
        <begin position="96"/>
        <end position="110"/>
    </location>
</feature>
<proteinExistence type="predicted"/>
<dbReference type="Gene3D" id="1.25.40.10">
    <property type="entry name" value="Tetratricopeptide repeat domain"/>
    <property type="match status" value="1"/>
</dbReference>
<keyword evidence="4" id="KW-1185">Reference proteome</keyword>
<dbReference type="RefSeq" id="XP_013242541.1">
    <property type="nucleotide sequence ID" value="XM_013387087.1"/>
</dbReference>
<feature type="repeat" description="PPR" evidence="1">
    <location>
        <begin position="174"/>
        <end position="208"/>
    </location>
</feature>
<feature type="region of interest" description="Disordered" evidence="2">
    <location>
        <begin position="69"/>
        <end position="125"/>
    </location>
</feature>
<dbReference type="InterPro" id="IPR011990">
    <property type="entry name" value="TPR-like_helical_dom_sf"/>
</dbReference>
<evidence type="ECO:0000256" key="2">
    <source>
        <dbReference type="SAM" id="MobiDB-lite"/>
    </source>
</evidence>
<dbReference type="Proteomes" id="UP000027361">
    <property type="component" value="Unassembled WGS sequence"/>
</dbReference>
<sequence length="323" mass="36112">MLRPSSSLRWPRLAAASLNLSGASSGRPQQAWLARAKAREPPQQAHDADMMQRARCCPCQIRPLSSFRPEAQDAAPSHSRRAARQTRPSTRYYNVTKKEPAKSSKGKERIGGSSEDPAAENSSLRKLNFEASRQIGRLVNRVHQAKSVEGKHAAYDVLLMHFEKRTPRRLKQGDAILWNQLITGAISAGKQKDAFKLYNQMKKTGVQPSPRTYVAFFRGLRILQKQGVEISVGLVDGLVEDLHKLRSMVTGEVVAVSLARDVQAGSALFPPASTAREVDDVEWYDLRLSTPASRMRMTRNKVDRDACRRADRRRACKRTLSLA</sequence>
<evidence type="ECO:0000313" key="3">
    <source>
        <dbReference type="EMBL" id="KDN43920.1"/>
    </source>
</evidence>
<dbReference type="InterPro" id="IPR002885">
    <property type="entry name" value="PPR_rpt"/>
</dbReference>
<evidence type="ECO:0008006" key="5">
    <source>
        <dbReference type="Google" id="ProtNLM"/>
    </source>
</evidence>
<dbReference type="HOGENOM" id="CLU_861024_0_0_1"/>
<dbReference type="AlphaFoldDB" id="A0A066VZH4"/>
<dbReference type="Pfam" id="PF13041">
    <property type="entry name" value="PPR_2"/>
    <property type="match status" value="1"/>
</dbReference>
<reference evidence="3 4" key="1">
    <citation type="submission" date="2014-05" db="EMBL/GenBank/DDBJ databases">
        <title>Draft genome sequence of a rare smut relative, Tilletiaria anomala UBC 951.</title>
        <authorList>
            <consortium name="DOE Joint Genome Institute"/>
            <person name="Toome M."/>
            <person name="Kuo A."/>
            <person name="Henrissat B."/>
            <person name="Lipzen A."/>
            <person name="Tritt A."/>
            <person name="Yoshinaga Y."/>
            <person name="Zane M."/>
            <person name="Barry K."/>
            <person name="Grigoriev I.V."/>
            <person name="Spatafora J.W."/>
            <person name="Aimea M.C."/>
        </authorList>
    </citation>
    <scope>NUCLEOTIDE SEQUENCE [LARGE SCALE GENOMIC DNA]</scope>
    <source>
        <strain evidence="3 4">UBC 951</strain>
    </source>
</reference>
<evidence type="ECO:0000313" key="4">
    <source>
        <dbReference type="Proteomes" id="UP000027361"/>
    </source>
</evidence>
<name>A0A066VZH4_TILAU</name>
<dbReference type="OrthoDB" id="185373at2759"/>
<feature type="region of interest" description="Disordered" evidence="2">
    <location>
        <begin position="21"/>
        <end position="50"/>
    </location>
</feature>
<evidence type="ECO:0000256" key="1">
    <source>
        <dbReference type="PROSITE-ProRule" id="PRU00708"/>
    </source>
</evidence>
<gene>
    <name evidence="3" type="ORF">K437DRAFT_145367</name>
</gene>
<organism evidence="3 4">
    <name type="scientific">Tilletiaria anomala (strain ATCC 24038 / CBS 436.72 / UBC 951)</name>
    <dbReference type="NCBI Taxonomy" id="1037660"/>
    <lineage>
        <taxon>Eukaryota</taxon>
        <taxon>Fungi</taxon>
        <taxon>Dikarya</taxon>
        <taxon>Basidiomycota</taxon>
        <taxon>Ustilaginomycotina</taxon>
        <taxon>Exobasidiomycetes</taxon>
        <taxon>Georgefischeriales</taxon>
        <taxon>Tilletiariaceae</taxon>
        <taxon>Tilletiaria</taxon>
    </lineage>
</organism>